<feature type="signal peptide" evidence="1">
    <location>
        <begin position="1"/>
        <end position="19"/>
    </location>
</feature>
<dbReference type="InterPro" id="IPR026444">
    <property type="entry name" value="Secre_tail"/>
</dbReference>
<keyword evidence="4" id="KW-1185">Reference proteome</keyword>
<dbReference type="Proteomes" id="UP000240572">
    <property type="component" value="Unassembled WGS sequence"/>
</dbReference>
<gene>
    <name evidence="3" type="ORF">B0I18_103364</name>
</gene>
<proteinExistence type="predicted"/>
<reference evidence="3 4" key="1">
    <citation type="submission" date="2018-03" db="EMBL/GenBank/DDBJ databases">
        <title>Genomic Encyclopedia of Type Strains, Phase III (KMG-III): the genomes of soil and plant-associated and newly described type strains.</title>
        <authorList>
            <person name="Whitman W."/>
        </authorList>
    </citation>
    <scope>NUCLEOTIDE SEQUENCE [LARGE SCALE GENOMIC DNA]</scope>
    <source>
        <strain evidence="3 4">CGMCC 1.12700</strain>
    </source>
</reference>
<dbReference type="OrthoDB" id="2505409at2"/>
<protein>
    <submittedName>
        <fullName evidence="3">Putative secreted protein (Por secretion system target)</fullName>
    </submittedName>
</protein>
<evidence type="ECO:0000256" key="1">
    <source>
        <dbReference type="SAM" id="SignalP"/>
    </source>
</evidence>
<accession>A0A2P8D6F7</accession>
<dbReference type="EMBL" id="PYGD01000003">
    <property type="protein sequence ID" value="PSK92781.1"/>
    <property type="molecule type" value="Genomic_DNA"/>
</dbReference>
<dbReference type="AlphaFoldDB" id="A0A2P8D6F7"/>
<dbReference type="Pfam" id="PF18962">
    <property type="entry name" value="Por_Secre_tail"/>
    <property type="match status" value="1"/>
</dbReference>
<feature type="chain" id="PRO_5015194349" evidence="1">
    <location>
        <begin position="20"/>
        <end position="519"/>
    </location>
</feature>
<evidence type="ECO:0000313" key="3">
    <source>
        <dbReference type="EMBL" id="PSK92781.1"/>
    </source>
</evidence>
<evidence type="ECO:0000313" key="4">
    <source>
        <dbReference type="Proteomes" id="UP000240572"/>
    </source>
</evidence>
<dbReference type="RefSeq" id="WP_106522958.1">
    <property type="nucleotide sequence ID" value="NZ_PYGD01000003.1"/>
</dbReference>
<organism evidence="3 4">
    <name type="scientific">Taibaiella chishuiensis</name>
    <dbReference type="NCBI Taxonomy" id="1434707"/>
    <lineage>
        <taxon>Bacteria</taxon>
        <taxon>Pseudomonadati</taxon>
        <taxon>Bacteroidota</taxon>
        <taxon>Chitinophagia</taxon>
        <taxon>Chitinophagales</taxon>
        <taxon>Chitinophagaceae</taxon>
        <taxon>Taibaiella</taxon>
    </lineage>
</organism>
<feature type="domain" description="Secretion system C-terminal sorting" evidence="2">
    <location>
        <begin position="443"/>
        <end position="510"/>
    </location>
</feature>
<dbReference type="NCBIfam" id="TIGR04183">
    <property type="entry name" value="Por_Secre_tail"/>
    <property type="match status" value="1"/>
</dbReference>
<comment type="caution">
    <text evidence="3">The sequence shown here is derived from an EMBL/GenBank/DDBJ whole genome shotgun (WGS) entry which is preliminary data.</text>
</comment>
<dbReference type="Gene3D" id="2.40.128.720">
    <property type="match status" value="1"/>
</dbReference>
<keyword evidence="1" id="KW-0732">Signal</keyword>
<sequence>MNKKILFLSACMLPLAAMAQPQQYGQPFRPLTQEKVFAGKYFELYSKKPDPAEGKKPTLITQRMIASAYRTSNGNAAPELQDSTRYVYSGTRGASPVRAAYNVQTVAEFDTAFSFLKSDNFAIAYPLYGQQFNSNNGLSNSKRYNPAGGITQQYWLSYHTNNNIKNGTSLIGNPAGSDWNYQDMQLNEAGQTMRDTSARMTAGVLQYSVSTTQYGATGRREMTYSENDLSTPGMKDIVRTYFLYNTPSDLLTARDSSISNISSSSVISTATGAYTYDTANRIVDYTRYTEPNHIPSSRTLYVYTPAGKIYSQTQQTYNNTTGAWVNNTLVGYLYTGDYCTMYVYGIWDPAANTFREQLHSEITLNAAGLPDSMKNHISGRIVNLQTWTYDSNKNKTQYGEYNIGNGNINNVLKSDVYNYYYEDYEDGKTGISDRAKNNLDILVYPTPAGNTLHYRVQTGQPTNSLQCRIYDASGRLVLVAASSKKEDAIDVSRLHAGIYFLEIKDREQHLAHRQSFIKQ</sequence>
<evidence type="ECO:0000259" key="2">
    <source>
        <dbReference type="Pfam" id="PF18962"/>
    </source>
</evidence>
<name>A0A2P8D6F7_9BACT</name>